<dbReference type="InterPro" id="IPR011042">
    <property type="entry name" value="6-blade_b-propeller_TolB-like"/>
</dbReference>
<keyword evidence="1" id="KW-0732">Signal</keyword>
<evidence type="ECO:0000313" key="2">
    <source>
        <dbReference type="EMBL" id="SNT41961.1"/>
    </source>
</evidence>
<dbReference type="Proteomes" id="UP000198356">
    <property type="component" value="Unassembled WGS sequence"/>
</dbReference>
<reference evidence="2 3" key="1">
    <citation type="submission" date="2017-06" db="EMBL/GenBank/DDBJ databases">
        <authorList>
            <person name="Kim H.J."/>
            <person name="Triplett B.A."/>
        </authorList>
    </citation>
    <scope>NUCLEOTIDE SEQUENCE [LARGE SCALE GENOMIC DNA]</scope>
    <source>
        <strain evidence="2 3">DSM 18704</strain>
    </source>
</reference>
<evidence type="ECO:0008006" key="4">
    <source>
        <dbReference type="Google" id="ProtNLM"/>
    </source>
</evidence>
<dbReference type="AlphaFoldDB" id="A0A239MH17"/>
<sequence length="438" mass="42122">MRMLNPTIRIAATSLMLAGLAGCGLRSTVDSKAPVVAQGVTLQGAVHGGQQPVVGASILLYAANAAGGYGSSSTALLTSPVTTDATGGFAITGLYTCPSASSLVYLVSVGGNPGVGGANANLAMMSALGPCGHLTASTFININELTTVASVYALSPFMKSYKAVGTSAGNPQGLANAFATVNNLVNIGTGTLSGPTLPANAVLPSAELNTLADILAACINSAGGAAGDGSTCGSLFRFTTASTIPADTIGAALNIARNPGSNVASLLALSSSAAPYQPTLASATDFTVSIRYKTGGFSSPSASAVDAGGNLWVTNAGGNSVTVLNPAGSPAAGSPFTGGGLGAPSAIAVDAGGNAWIASSGNSTLSVFTPAGSGTQTSASGLGAPSAVAIDAQGIVWVTNAGNSTVTAVATSGTSVTSSNSYSAGGINTPTAVAIDPY</sequence>
<dbReference type="PROSITE" id="PS51257">
    <property type="entry name" value="PROKAR_LIPOPROTEIN"/>
    <property type="match status" value="1"/>
</dbReference>
<evidence type="ECO:0000313" key="3">
    <source>
        <dbReference type="Proteomes" id="UP000198356"/>
    </source>
</evidence>
<keyword evidence="3" id="KW-1185">Reference proteome</keyword>
<accession>A0A239MH17</accession>
<protein>
    <recommendedName>
        <fullName evidence="4">Streptogramin lyase</fullName>
    </recommendedName>
</protein>
<dbReference type="Gene3D" id="2.120.10.30">
    <property type="entry name" value="TolB, C-terminal domain"/>
    <property type="match status" value="1"/>
</dbReference>
<proteinExistence type="predicted"/>
<dbReference type="EMBL" id="FZOU01000013">
    <property type="protein sequence ID" value="SNT41961.1"/>
    <property type="molecule type" value="Genomic_DNA"/>
</dbReference>
<organism evidence="2 3">
    <name type="scientific">Granulicella rosea</name>
    <dbReference type="NCBI Taxonomy" id="474952"/>
    <lineage>
        <taxon>Bacteria</taxon>
        <taxon>Pseudomonadati</taxon>
        <taxon>Acidobacteriota</taxon>
        <taxon>Terriglobia</taxon>
        <taxon>Terriglobales</taxon>
        <taxon>Acidobacteriaceae</taxon>
        <taxon>Granulicella</taxon>
    </lineage>
</organism>
<evidence type="ECO:0000256" key="1">
    <source>
        <dbReference type="SAM" id="SignalP"/>
    </source>
</evidence>
<name>A0A239MH17_9BACT</name>
<feature type="chain" id="PRO_5012286124" description="Streptogramin lyase" evidence="1">
    <location>
        <begin position="22"/>
        <end position="438"/>
    </location>
</feature>
<gene>
    <name evidence="2" type="ORF">SAMN05421770_11311</name>
</gene>
<dbReference type="SUPFAM" id="SSF101898">
    <property type="entry name" value="NHL repeat"/>
    <property type="match status" value="1"/>
</dbReference>
<feature type="signal peptide" evidence="1">
    <location>
        <begin position="1"/>
        <end position="21"/>
    </location>
</feature>